<protein>
    <submittedName>
        <fullName evidence="3">Sugar (Glycoside-Pentoside-Hexuronide) transporter</fullName>
    </submittedName>
</protein>
<dbReference type="PANTHER" id="PTHR11328">
    <property type="entry name" value="MAJOR FACILITATOR SUPERFAMILY DOMAIN-CONTAINING PROTEIN"/>
    <property type="match status" value="1"/>
</dbReference>
<dbReference type="AlphaFoldDB" id="A0A1C3YZR1"/>
<feature type="transmembrane region" description="Helical" evidence="2">
    <location>
        <begin position="21"/>
        <end position="40"/>
    </location>
</feature>
<name>A0A1C3YZR1_9LACO</name>
<dbReference type="PANTHER" id="PTHR11328:SF24">
    <property type="entry name" value="MAJOR FACILITATOR SUPERFAMILY (MFS) PROFILE DOMAIN-CONTAINING PROTEIN"/>
    <property type="match status" value="1"/>
</dbReference>
<dbReference type="OrthoDB" id="9764596at2"/>
<dbReference type="GO" id="GO:0005886">
    <property type="term" value="C:plasma membrane"/>
    <property type="evidence" value="ECO:0007669"/>
    <property type="project" value="TreeGrafter"/>
</dbReference>
<sequence length="448" mass="49663">MNNESANVKLSWRERIAFGQIDLAGLLVYNMITVYLSYFLTDVAMIPIGVAGAIMLIARIFDAVDAPIWGVLIDMTDTRWGKARPYFLWIIFPFTLFGILLFWVPDWSLNAKIIYFTISYIFANVLYTGLNTPLATILPLLTSNVNERATLNSVRLSVAQIGVLIVNVGALPMVHFFGHGDEVIGFRWTIVILALAGMVLTLISFANIKERVKPKIQKIKIKDSFKAMKGNCPWILIIISNLFFWTAMTARSSTLVYYLTYNYGHQHVMSLVNGLSILQVVTTVLVPLLNRKFYKRTLWIFGFLFLIGGQLIVLLGGKSLPIIIIGWIIGSLGVGLALSQAFVLIGSAVDYGEWKTGINAAGLLTAFGTTFCTKMGTGIGGAIPTQIMSLFGYNAGHTQTAHSLLGISISFIWVPILFYALGIIPMLFYRKYEGMEGQINRDLAAARQ</sequence>
<evidence type="ECO:0000256" key="2">
    <source>
        <dbReference type="SAM" id="Phobius"/>
    </source>
</evidence>
<dbReference type="InterPro" id="IPR001927">
    <property type="entry name" value="Na/Gal_symport"/>
</dbReference>
<proteinExistence type="predicted"/>
<organism evidence="3 4">
    <name type="scientific">Weissella bombi</name>
    <dbReference type="NCBI Taxonomy" id="1505725"/>
    <lineage>
        <taxon>Bacteria</taxon>
        <taxon>Bacillati</taxon>
        <taxon>Bacillota</taxon>
        <taxon>Bacilli</taxon>
        <taxon>Lactobacillales</taxon>
        <taxon>Lactobacillaceae</taxon>
        <taxon>Weissella</taxon>
    </lineage>
</organism>
<dbReference type="RefSeq" id="WP_092461267.1">
    <property type="nucleotide sequence ID" value="NZ_BJEE01000002.1"/>
</dbReference>
<evidence type="ECO:0000313" key="3">
    <source>
        <dbReference type="EMBL" id="SCB75601.1"/>
    </source>
</evidence>
<dbReference type="GO" id="GO:0015293">
    <property type="term" value="F:symporter activity"/>
    <property type="evidence" value="ECO:0007669"/>
    <property type="project" value="InterPro"/>
</dbReference>
<feature type="transmembrane region" description="Helical" evidence="2">
    <location>
        <begin position="153"/>
        <end position="174"/>
    </location>
</feature>
<evidence type="ECO:0000256" key="1">
    <source>
        <dbReference type="ARBA" id="ARBA00022597"/>
    </source>
</evidence>
<keyword evidence="2" id="KW-0472">Membrane</keyword>
<dbReference type="GO" id="GO:0006814">
    <property type="term" value="P:sodium ion transport"/>
    <property type="evidence" value="ECO:0007669"/>
    <property type="project" value="InterPro"/>
</dbReference>
<dbReference type="Proteomes" id="UP000199268">
    <property type="component" value="Unassembled WGS sequence"/>
</dbReference>
<dbReference type="GO" id="GO:0008643">
    <property type="term" value="P:carbohydrate transport"/>
    <property type="evidence" value="ECO:0007669"/>
    <property type="project" value="InterPro"/>
</dbReference>
<dbReference type="InterPro" id="IPR036259">
    <property type="entry name" value="MFS_trans_sf"/>
</dbReference>
<keyword evidence="1" id="KW-0762">Sugar transport</keyword>
<feature type="transmembrane region" description="Helical" evidence="2">
    <location>
        <begin position="322"/>
        <end position="349"/>
    </location>
</feature>
<dbReference type="InterPro" id="IPR039672">
    <property type="entry name" value="MFS_2"/>
</dbReference>
<gene>
    <name evidence="3" type="ORF">GA0061074_101226</name>
</gene>
<dbReference type="SUPFAM" id="SSF103473">
    <property type="entry name" value="MFS general substrate transporter"/>
    <property type="match status" value="1"/>
</dbReference>
<dbReference type="EMBL" id="FMAO01000001">
    <property type="protein sequence ID" value="SCB75601.1"/>
    <property type="molecule type" value="Genomic_DNA"/>
</dbReference>
<accession>A0A1C3YZR1</accession>
<keyword evidence="2" id="KW-1133">Transmembrane helix</keyword>
<feature type="transmembrane region" description="Helical" evidence="2">
    <location>
        <begin position="268"/>
        <end position="290"/>
    </location>
</feature>
<dbReference type="Pfam" id="PF13347">
    <property type="entry name" value="MFS_2"/>
    <property type="match status" value="1"/>
</dbReference>
<keyword evidence="4" id="KW-1185">Reference proteome</keyword>
<keyword evidence="2" id="KW-0812">Transmembrane</keyword>
<feature type="transmembrane region" description="Helical" evidence="2">
    <location>
        <begin position="228"/>
        <end position="248"/>
    </location>
</feature>
<keyword evidence="1" id="KW-0813">Transport</keyword>
<feature type="transmembrane region" description="Helical" evidence="2">
    <location>
        <begin position="186"/>
        <end position="208"/>
    </location>
</feature>
<feature type="transmembrane region" description="Helical" evidence="2">
    <location>
        <begin position="403"/>
        <end position="429"/>
    </location>
</feature>
<reference evidence="4" key="1">
    <citation type="submission" date="2016-08" db="EMBL/GenBank/DDBJ databases">
        <authorList>
            <person name="Varghese N."/>
            <person name="Submissions Spin"/>
        </authorList>
    </citation>
    <scope>NUCLEOTIDE SEQUENCE [LARGE SCALE GENOMIC DNA]</scope>
    <source>
        <strain evidence="4">R-53094</strain>
    </source>
</reference>
<dbReference type="Gene3D" id="1.20.1250.20">
    <property type="entry name" value="MFS general substrate transporter like domains"/>
    <property type="match status" value="1"/>
</dbReference>
<feature type="transmembrane region" description="Helical" evidence="2">
    <location>
        <begin position="297"/>
        <end position="316"/>
    </location>
</feature>
<feature type="transmembrane region" description="Helical" evidence="2">
    <location>
        <begin position="361"/>
        <end position="383"/>
    </location>
</feature>
<feature type="transmembrane region" description="Helical" evidence="2">
    <location>
        <begin position="85"/>
        <end position="104"/>
    </location>
</feature>
<feature type="transmembrane region" description="Helical" evidence="2">
    <location>
        <begin position="46"/>
        <end position="73"/>
    </location>
</feature>
<evidence type="ECO:0000313" key="4">
    <source>
        <dbReference type="Proteomes" id="UP000199268"/>
    </source>
</evidence>
<dbReference type="CDD" id="cd17332">
    <property type="entry name" value="MFS_MelB_like"/>
    <property type="match status" value="1"/>
</dbReference>
<feature type="transmembrane region" description="Helical" evidence="2">
    <location>
        <begin position="116"/>
        <end position="141"/>
    </location>
</feature>
<dbReference type="NCBIfam" id="TIGR00792">
    <property type="entry name" value="gph"/>
    <property type="match status" value="1"/>
</dbReference>